<dbReference type="InterPro" id="IPR006976">
    <property type="entry name" value="VanZ-like"/>
</dbReference>
<sequence>MDERQRRVVIGLLVGVLVVAAVLVLNPWHLHDAFDAPIARGLGALHDRGLPEKLNLHAAEFAANIALFVPLGLLGALLLPRRRWWVVFVALVALSLGIELVQAVGLSYRQPSTRDVLGNSLGAAIGVGLSLALRRQPATLAERS</sequence>
<comment type="caution">
    <text evidence="3">The sequence shown here is derived from an EMBL/GenBank/DDBJ whole genome shotgun (WGS) entry which is preliminary data.</text>
</comment>
<name>A0ABU0EA16_9CELL</name>
<feature type="transmembrane region" description="Helical" evidence="1">
    <location>
        <begin position="84"/>
        <end position="104"/>
    </location>
</feature>
<keyword evidence="1" id="KW-0812">Transmembrane</keyword>
<evidence type="ECO:0000259" key="2">
    <source>
        <dbReference type="Pfam" id="PF04892"/>
    </source>
</evidence>
<proteinExistence type="predicted"/>
<feature type="transmembrane region" description="Helical" evidence="1">
    <location>
        <begin position="61"/>
        <end position="79"/>
    </location>
</feature>
<accession>A0ABU0EA16</accession>
<keyword evidence="4" id="KW-1185">Reference proteome</keyword>
<feature type="transmembrane region" description="Helical" evidence="1">
    <location>
        <begin position="116"/>
        <end position="133"/>
    </location>
</feature>
<reference evidence="3 4" key="1">
    <citation type="submission" date="2023-07" db="EMBL/GenBank/DDBJ databases">
        <title>Sorghum-associated microbial communities from plants grown in Nebraska, USA.</title>
        <authorList>
            <person name="Schachtman D."/>
        </authorList>
    </citation>
    <scope>NUCLEOTIDE SEQUENCE [LARGE SCALE GENOMIC DNA]</scope>
    <source>
        <strain evidence="3 4">BE332</strain>
    </source>
</reference>
<dbReference type="EMBL" id="JAUSVB010000001">
    <property type="protein sequence ID" value="MDQ0372104.1"/>
    <property type="molecule type" value="Genomic_DNA"/>
</dbReference>
<gene>
    <name evidence="3" type="ORF">J2X26_000401</name>
</gene>
<dbReference type="Proteomes" id="UP001239626">
    <property type="component" value="Unassembled WGS sequence"/>
</dbReference>
<feature type="domain" description="VanZ-like" evidence="2">
    <location>
        <begin position="59"/>
        <end position="132"/>
    </location>
</feature>
<dbReference type="Pfam" id="PF04892">
    <property type="entry name" value="VanZ"/>
    <property type="match status" value="1"/>
</dbReference>
<evidence type="ECO:0000313" key="3">
    <source>
        <dbReference type="EMBL" id="MDQ0372104.1"/>
    </source>
</evidence>
<dbReference type="RefSeq" id="WP_307489375.1">
    <property type="nucleotide sequence ID" value="NZ_JAUSVB010000001.1"/>
</dbReference>
<protein>
    <recommendedName>
        <fullName evidence="2">VanZ-like domain-containing protein</fullName>
    </recommendedName>
</protein>
<keyword evidence="1" id="KW-1133">Transmembrane helix</keyword>
<evidence type="ECO:0000256" key="1">
    <source>
        <dbReference type="SAM" id="Phobius"/>
    </source>
</evidence>
<organism evidence="3 4">
    <name type="scientific">Cellulomonas humilata</name>
    <dbReference type="NCBI Taxonomy" id="144055"/>
    <lineage>
        <taxon>Bacteria</taxon>
        <taxon>Bacillati</taxon>
        <taxon>Actinomycetota</taxon>
        <taxon>Actinomycetes</taxon>
        <taxon>Micrococcales</taxon>
        <taxon>Cellulomonadaceae</taxon>
        <taxon>Cellulomonas</taxon>
    </lineage>
</organism>
<feature type="transmembrane region" description="Helical" evidence="1">
    <location>
        <begin position="7"/>
        <end position="25"/>
    </location>
</feature>
<keyword evidence="1" id="KW-0472">Membrane</keyword>
<evidence type="ECO:0000313" key="4">
    <source>
        <dbReference type="Proteomes" id="UP001239626"/>
    </source>
</evidence>